<gene>
    <name evidence="11" type="ORF">BC938DRAFT_483032</name>
</gene>
<evidence type="ECO:0000256" key="6">
    <source>
        <dbReference type="ARBA" id="ARBA00023242"/>
    </source>
</evidence>
<evidence type="ECO:0000256" key="8">
    <source>
        <dbReference type="HAMAP-Rule" id="MF_03153"/>
    </source>
</evidence>
<evidence type="ECO:0000256" key="9">
    <source>
        <dbReference type="SAM" id="MobiDB-lite"/>
    </source>
</evidence>
<comment type="subcellular location">
    <subcellularLocation>
        <location evidence="1 8">Nucleus</location>
    </subcellularLocation>
</comment>
<dbReference type="InterPro" id="IPR013085">
    <property type="entry name" value="U1-CZ_Znf_C2H2"/>
</dbReference>
<dbReference type="GO" id="GO:0071004">
    <property type="term" value="C:U2-type prespliceosome"/>
    <property type="evidence" value="ECO:0007669"/>
    <property type="project" value="UniProtKB-UniRule"/>
</dbReference>
<dbReference type="PROSITE" id="PS50171">
    <property type="entry name" value="ZF_MATRIN"/>
    <property type="match status" value="1"/>
</dbReference>
<keyword evidence="6 8" id="KW-0539">Nucleus</keyword>
<dbReference type="HAMAP" id="MF_03153">
    <property type="entry name" value="U1_C"/>
    <property type="match status" value="1"/>
</dbReference>
<dbReference type="SMART" id="SM00451">
    <property type="entry name" value="ZnF_U1"/>
    <property type="match status" value="1"/>
</dbReference>
<dbReference type="SUPFAM" id="SSF57667">
    <property type="entry name" value="beta-beta-alpha zinc fingers"/>
    <property type="match status" value="1"/>
</dbReference>
<comment type="function">
    <text evidence="8">Component of the spliceosomal U1 snRNP, which is essential for recognition of the pre-mRNA 5' splice-site and the subsequent assembly of the spliceosome. U1-C is directly involved in initial 5' splice-site recognition for both constitutive and regulated alternative splicing. The interaction with the 5' splice-site seems to precede base-pairing between the pre-mRNA and the U1 snRNA. Stimulates commitment or early (E) complex formation by stabilizing the base pairing of the 5' end of the U1 snRNA and the 5' splice-site region.</text>
</comment>
<dbReference type="GO" id="GO:0008270">
    <property type="term" value="F:zinc ion binding"/>
    <property type="evidence" value="ECO:0007669"/>
    <property type="project" value="UniProtKB-UniRule"/>
</dbReference>
<evidence type="ECO:0000313" key="11">
    <source>
        <dbReference type="EMBL" id="RUS27588.1"/>
    </source>
</evidence>
<comment type="similarity">
    <text evidence="8">Belongs to the U1 small nuclear ribonucleoprotein C family.</text>
</comment>
<keyword evidence="12" id="KW-1185">Reference proteome</keyword>
<dbReference type="AlphaFoldDB" id="A0A433QCQ9"/>
<evidence type="ECO:0000256" key="7">
    <source>
        <dbReference type="ARBA" id="ARBA00023274"/>
    </source>
</evidence>
<evidence type="ECO:0000259" key="10">
    <source>
        <dbReference type="PROSITE" id="PS50171"/>
    </source>
</evidence>
<dbReference type="InterPro" id="IPR036236">
    <property type="entry name" value="Znf_C2H2_sf"/>
</dbReference>
<proteinExistence type="inferred from homology"/>
<organism evidence="11 12">
    <name type="scientific">Jimgerdemannia flammicorona</name>
    <dbReference type="NCBI Taxonomy" id="994334"/>
    <lineage>
        <taxon>Eukaryota</taxon>
        <taxon>Fungi</taxon>
        <taxon>Fungi incertae sedis</taxon>
        <taxon>Mucoromycota</taxon>
        <taxon>Mucoromycotina</taxon>
        <taxon>Endogonomycetes</taxon>
        <taxon>Endogonales</taxon>
        <taxon>Endogonaceae</taxon>
        <taxon>Jimgerdemannia</taxon>
    </lineage>
</organism>
<name>A0A433QCQ9_9FUNG</name>
<dbReference type="GO" id="GO:0030619">
    <property type="term" value="F:U1 snRNA binding"/>
    <property type="evidence" value="ECO:0007669"/>
    <property type="project" value="UniProtKB-UniRule"/>
</dbReference>
<keyword evidence="2 8" id="KW-0479">Metal-binding</keyword>
<comment type="subunit">
    <text evidence="8">U1 snRNP is composed of the 7 core Sm proteins B/B', D1, D2, D3, E, F and G that assemble in a heptameric protein ring on the Sm site of the small nuclear RNA to form the core snRNP, and at least 3 U1 snRNP-specific proteins U1-70K, U1-A and U1-C. U1-C interacts with U1 snRNA and the 5' splice-site region of the pre-mRNA.</text>
</comment>
<evidence type="ECO:0000256" key="5">
    <source>
        <dbReference type="ARBA" id="ARBA00022884"/>
    </source>
</evidence>
<dbReference type="GO" id="GO:0000387">
    <property type="term" value="P:spliceosomal snRNP assembly"/>
    <property type="evidence" value="ECO:0007669"/>
    <property type="project" value="UniProtKB-UniRule"/>
</dbReference>
<dbReference type="GO" id="GO:0003729">
    <property type="term" value="F:mRNA binding"/>
    <property type="evidence" value="ECO:0007669"/>
    <property type="project" value="UniProtKB-UniRule"/>
</dbReference>
<dbReference type="Gene3D" id="3.30.160.60">
    <property type="entry name" value="Classic Zinc Finger"/>
    <property type="match status" value="1"/>
</dbReference>
<dbReference type="InterPro" id="IPR017340">
    <property type="entry name" value="U1_snRNP-C"/>
</dbReference>
<dbReference type="GO" id="GO:0030627">
    <property type="term" value="F:pre-mRNA 5'-splice site binding"/>
    <property type="evidence" value="ECO:0007669"/>
    <property type="project" value="InterPro"/>
</dbReference>
<dbReference type="EMBL" id="RBNJ01008135">
    <property type="protein sequence ID" value="RUS27588.1"/>
    <property type="molecule type" value="Genomic_DNA"/>
</dbReference>
<feature type="region of interest" description="Disordered" evidence="9">
    <location>
        <begin position="56"/>
        <end position="157"/>
    </location>
</feature>
<comment type="caution">
    <text evidence="11">The sequence shown here is derived from an EMBL/GenBank/DDBJ whole genome shotgun (WGS) entry which is preliminary data.</text>
</comment>
<dbReference type="Pfam" id="PF06220">
    <property type="entry name" value="zf-U1"/>
    <property type="match status" value="1"/>
</dbReference>
<dbReference type="PANTHER" id="PTHR31148:SF1">
    <property type="entry name" value="U1 SMALL NUCLEAR RIBONUCLEOPROTEIN C"/>
    <property type="match status" value="1"/>
</dbReference>
<evidence type="ECO:0000313" key="12">
    <source>
        <dbReference type="Proteomes" id="UP000274822"/>
    </source>
</evidence>
<keyword evidence="4 8" id="KW-0862">Zinc</keyword>
<dbReference type="InterPro" id="IPR000690">
    <property type="entry name" value="Matrin/U1-C_Znf_C2H2"/>
</dbReference>
<feature type="domain" description="Matrin-type" evidence="10">
    <location>
        <begin position="4"/>
        <end position="36"/>
    </location>
</feature>
<accession>A0A433QCQ9</accession>
<evidence type="ECO:0000256" key="3">
    <source>
        <dbReference type="ARBA" id="ARBA00022771"/>
    </source>
</evidence>
<dbReference type="PIRSF" id="PIRSF037969">
    <property type="entry name" value="U1_snRNP-C"/>
    <property type="match status" value="1"/>
</dbReference>
<feature type="compositionally biased region" description="Pro residues" evidence="9">
    <location>
        <begin position="97"/>
        <end position="148"/>
    </location>
</feature>
<protein>
    <recommendedName>
        <fullName evidence="8">U1 small nuclear ribonucleoprotein C</fullName>
        <shortName evidence="8">U1 snRNP C</shortName>
        <shortName evidence="8">U1-C</shortName>
        <shortName evidence="8">U1C</shortName>
    </recommendedName>
</protein>
<feature type="compositionally biased region" description="Pro residues" evidence="9">
    <location>
        <begin position="60"/>
        <end position="84"/>
    </location>
</feature>
<evidence type="ECO:0000256" key="4">
    <source>
        <dbReference type="ARBA" id="ARBA00022833"/>
    </source>
</evidence>
<dbReference type="PANTHER" id="PTHR31148">
    <property type="entry name" value="U1 SMALL NUCLEAR RIBONUCLEOPROTEIN C"/>
    <property type="match status" value="1"/>
</dbReference>
<dbReference type="GO" id="GO:0005685">
    <property type="term" value="C:U1 snRNP"/>
    <property type="evidence" value="ECO:0007669"/>
    <property type="project" value="UniProtKB-UniRule"/>
</dbReference>
<keyword evidence="5 8" id="KW-0694">RNA-binding</keyword>
<dbReference type="GO" id="GO:0000395">
    <property type="term" value="P:mRNA 5'-splice site recognition"/>
    <property type="evidence" value="ECO:0007669"/>
    <property type="project" value="UniProtKB-UniRule"/>
</dbReference>
<dbReference type="GO" id="GO:0000243">
    <property type="term" value="C:commitment complex"/>
    <property type="evidence" value="ECO:0007669"/>
    <property type="project" value="UniProtKB-UniRule"/>
</dbReference>
<keyword evidence="7 8" id="KW-0687">Ribonucleoprotein</keyword>
<dbReference type="Proteomes" id="UP000274822">
    <property type="component" value="Unassembled WGS sequence"/>
</dbReference>
<evidence type="ECO:0000256" key="1">
    <source>
        <dbReference type="ARBA" id="ARBA00004123"/>
    </source>
</evidence>
<dbReference type="InterPro" id="IPR003604">
    <property type="entry name" value="Matrin/U1-like-C_Znf_C2H2"/>
</dbReference>
<reference evidence="11 12" key="1">
    <citation type="journal article" date="2018" name="New Phytol.">
        <title>Phylogenomics of Endogonaceae and evolution of mycorrhizas within Mucoromycota.</title>
        <authorList>
            <person name="Chang Y."/>
            <person name="Desiro A."/>
            <person name="Na H."/>
            <person name="Sandor L."/>
            <person name="Lipzen A."/>
            <person name="Clum A."/>
            <person name="Barry K."/>
            <person name="Grigoriev I.V."/>
            <person name="Martin F.M."/>
            <person name="Stajich J.E."/>
            <person name="Smith M.E."/>
            <person name="Bonito G."/>
            <person name="Spatafora J.W."/>
        </authorList>
    </citation>
    <scope>NUCLEOTIDE SEQUENCE [LARGE SCALE GENOMIC DNA]</scope>
    <source>
        <strain evidence="11 12">AD002</strain>
    </source>
</reference>
<evidence type="ECO:0000256" key="2">
    <source>
        <dbReference type="ARBA" id="ARBA00022723"/>
    </source>
</evidence>
<sequence>MPKYYCEYCDIFLTHDSSSVRKAHNAGKNHVLNVRNYYAGFPHQYGYGGATGPVNNVFPPQGPPGGPMSGPPPIGFPGRPPISGPSPFQQYMSGLPPGAPPQGGPPPQGFSQGVPPPGWLPPGGPPPPGAGPGGPPPQGFFGVPPPSRPIIQEGENR</sequence>
<keyword evidence="3 8" id="KW-0863">Zinc-finger</keyword>